<evidence type="ECO:0008006" key="3">
    <source>
        <dbReference type="Google" id="ProtNLM"/>
    </source>
</evidence>
<dbReference type="Proteomes" id="UP000275579">
    <property type="component" value="Chromosome"/>
</dbReference>
<dbReference type="Gene3D" id="3.90.190.10">
    <property type="entry name" value="Protein tyrosine phosphatase superfamily"/>
    <property type="match status" value="1"/>
</dbReference>
<evidence type="ECO:0000313" key="2">
    <source>
        <dbReference type="Proteomes" id="UP000275579"/>
    </source>
</evidence>
<dbReference type="SUPFAM" id="SSF52799">
    <property type="entry name" value="(Phosphotyrosine protein) phosphatases II"/>
    <property type="match status" value="1"/>
</dbReference>
<sequence length="163" mass="18470">MKDRHWRTVYRVGAYEVWGTSLDSEERRRQAPYAEPADIGLYLDERWRGETDARTPYFVYWPTLEAPVERSLLVRRIKEAAAALENGVTVEVACFGGHGRTGTVLCCLDMVLGGATAQAALERIRREYCHYAVGSADLQHFLFDVEKELAPRAPEPLRAGEVR</sequence>
<accession>A0A3S9Y3P9</accession>
<protein>
    <recommendedName>
        <fullName evidence="3">Protein phosphatase</fullName>
    </recommendedName>
</protein>
<dbReference type="InterPro" id="IPR029021">
    <property type="entry name" value="Prot-tyrosine_phosphatase-like"/>
</dbReference>
<evidence type="ECO:0000313" key="1">
    <source>
        <dbReference type="EMBL" id="AZS69627.1"/>
    </source>
</evidence>
<organism evidence="1 2">
    <name type="scientific">Streptomyces lydicus</name>
    <dbReference type="NCBI Taxonomy" id="47763"/>
    <lineage>
        <taxon>Bacteria</taxon>
        <taxon>Bacillati</taxon>
        <taxon>Actinomycetota</taxon>
        <taxon>Actinomycetes</taxon>
        <taxon>Kitasatosporales</taxon>
        <taxon>Streptomycetaceae</taxon>
        <taxon>Streptomyces</taxon>
    </lineage>
</organism>
<gene>
    <name evidence="1" type="ORF">DDE74_00250</name>
</gene>
<dbReference type="EMBL" id="CP029042">
    <property type="protein sequence ID" value="AZS69627.1"/>
    <property type="molecule type" value="Genomic_DNA"/>
</dbReference>
<name>A0A3S9Y3P9_9ACTN</name>
<dbReference type="RefSeq" id="WP_127148863.1">
    <property type="nucleotide sequence ID" value="NZ_CP029042.1"/>
</dbReference>
<dbReference type="AlphaFoldDB" id="A0A3S9Y3P9"/>
<reference evidence="1 2" key="1">
    <citation type="submission" date="2018-04" db="EMBL/GenBank/DDBJ databases">
        <title>Complete genome sequences of Streptomyces lydicus strain WYEC and characterization of antagonistic properties of biological control agents.</title>
        <authorList>
            <person name="Mariita R.M."/>
            <person name="Sello J.K."/>
        </authorList>
    </citation>
    <scope>NUCLEOTIDE SEQUENCE [LARGE SCALE GENOMIC DNA]</scope>
    <source>
        <strain evidence="1 2">WYEC 108</strain>
    </source>
</reference>
<proteinExistence type="predicted"/>